<name>A0A9P6QHV5_9FUNG</name>
<evidence type="ECO:0000313" key="2">
    <source>
        <dbReference type="EMBL" id="KAG0268424.1"/>
    </source>
</evidence>
<dbReference type="Gene3D" id="3.80.10.10">
    <property type="entry name" value="Ribonuclease Inhibitor"/>
    <property type="match status" value="1"/>
</dbReference>
<proteinExistence type="predicted"/>
<feature type="region of interest" description="Disordered" evidence="1">
    <location>
        <begin position="1"/>
        <end position="39"/>
    </location>
</feature>
<evidence type="ECO:0000256" key="1">
    <source>
        <dbReference type="SAM" id="MobiDB-lite"/>
    </source>
</evidence>
<organism evidence="2 3">
    <name type="scientific">Actinomortierella ambigua</name>
    <dbReference type="NCBI Taxonomy" id="1343610"/>
    <lineage>
        <taxon>Eukaryota</taxon>
        <taxon>Fungi</taxon>
        <taxon>Fungi incertae sedis</taxon>
        <taxon>Mucoromycota</taxon>
        <taxon>Mortierellomycotina</taxon>
        <taxon>Mortierellomycetes</taxon>
        <taxon>Mortierellales</taxon>
        <taxon>Mortierellaceae</taxon>
        <taxon>Actinomortierella</taxon>
    </lineage>
</organism>
<evidence type="ECO:0008006" key="4">
    <source>
        <dbReference type="Google" id="ProtNLM"/>
    </source>
</evidence>
<dbReference type="EMBL" id="JAAAJB010000051">
    <property type="protein sequence ID" value="KAG0268424.1"/>
    <property type="molecule type" value="Genomic_DNA"/>
</dbReference>
<sequence length="697" mass="76805">MQLPGAFPKAIHPLTDEADAELDQENDKGKDSVPEEQEVAGDLSVRVLPSTSSVTLSGPAQAHALALPEILSLVGYQLDRASLVRALRVCQIWHRSLVPVLWSAISIDCNDRRYTSPTSLNHWLDLLQPHVHYTRSLSLMVRPKRNSVFMDNDSDGNNHDHDHNDAHHLLDNLYNHHPSETADNDEDEEGHLRPLVIIGRILSLRHATNIQSITFQSASPIYYILPSAHRLASLERLDMQTLGGGPPELFLSDAFYAYPHLRHLRMAPFPASSSSYSSSSSSFPASPSSTTAGGGAPSSSSSMPHSGSVIITNPMHLPPKFLALQTLELYNVSWPAHDMLTFTARCPDLRALAITGRAKVAWDWTVETSEALVRHCPRLTALHLHPRFGTEVTEPVLVRLLERLPTATQLVKLSIPNCHFGTALYDLLMTIPYSAQGNSGLENEGGSGSGSGSGVDSENGSDSDDGQNGRRRHRRPRPRRPRRRIECLTTLNVSYTRMPGIFPRQLTSLLERAPNLRHLEAIGYLTTLKIGFAILGGDPSVARVIYRHLAQFEYLEHLCITPSHIPIRLGENGDGGGGGGGGEGEGRERIRGETGPGTRLGTRLGPSEQVEAGLEALATLRRLRIFDSHGTKGDMKDRRVIEWMAKHWPRLTTLQVFLGGGGGDSDDDSAEKQQEQHRRLVMRWFAEQGRYVQVLAA</sequence>
<evidence type="ECO:0000313" key="3">
    <source>
        <dbReference type="Proteomes" id="UP000807716"/>
    </source>
</evidence>
<feature type="region of interest" description="Disordered" evidence="1">
    <location>
        <begin position="439"/>
        <end position="484"/>
    </location>
</feature>
<feature type="compositionally biased region" description="Basic residues" evidence="1">
    <location>
        <begin position="469"/>
        <end position="483"/>
    </location>
</feature>
<feature type="region of interest" description="Disordered" evidence="1">
    <location>
        <begin position="280"/>
        <end position="305"/>
    </location>
</feature>
<comment type="caution">
    <text evidence="2">The sequence shown here is derived from an EMBL/GenBank/DDBJ whole genome shotgun (WGS) entry which is preliminary data.</text>
</comment>
<dbReference type="AlphaFoldDB" id="A0A9P6QHV5"/>
<dbReference type="SUPFAM" id="SSF52047">
    <property type="entry name" value="RNI-like"/>
    <property type="match status" value="1"/>
</dbReference>
<feature type="compositionally biased region" description="Gly residues" evidence="1">
    <location>
        <begin position="443"/>
        <end position="453"/>
    </location>
</feature>
<reference evidence="2" key="1">
    <citation type="journal article" date="2020" name="Fungal Divers.">
        <title>Resolving the Mortierellaceae phylogeny through synthesis of multi-gene phylogenetics and phylogenomics.</title>
        <authorList>
            <person name="Vandepol N."/>
            <person name="Liber J."/>
            <person name="Desiro A."/>
            <person name="Na H."/>
            <person name="Kennedy M."/>
            <person name="Barry K."/>
            <person name="Grigoriev I.V."/>
            <person name="Miller A.N."/>
            <person name="O'Donnell K."/>
            <person name="Stajich J.E."/>
            <person name="Bonito G."/>
        </authorList>
    </citation>
    <scope>NUCLEOTIDE SEQUENCE</scope>
    <source>
        <strain evidence="2">BC1065</strain>
    </source>
</reference>
<feature type="compositionally biased region" description="Gly residues" evidence="1">
    <location>
        <begin position="572"/>
        <end position="583"/>
    </location>
</feature>
<gene>
    <name evidence="2" type="ORF">DFQ27_006776</name>
</gene>
<accession>A0A9P6QHV5</accession>
<feature type="region of interest" description="Disordered" evidence="1">
    <location>
        <begin position="570"/>
        <end position="604"/>
    </location>
</feature>
<keyword evidence="3" id="KW-1185">Reference proteome</keyword>
<dbReference type="Proteomes" id="UP000807716">
    <property type="component" value="Unassembled WGS sequence"/>
</dbReference>
<protein>
    <recommendedName>
        <fullName evidence="4">F-box domain-containing protein</fullName>
    </recommendedName>
</protein>
<dbReference type="OrthoDB" id="2446057at2759"/>
<dbReference type="InterPro" id="IPR032675">
    <property type="entry name" value="LRR_dom_sf"/>
</dbReference>